<name>A0A372LMP8_9BACI</name>
<keyword evidence="3" id="KW-1185">Reference proteome</keyword>
<feature type="transmembrane region" description="Helical" evidence="1">
    <location>
        <begin position="12"/>
        <end position="33"/>
    </location>
</feature>
<feature type="transmembrane region" description="Helical" evidence="1">
    <location>
        <begin position="71"/>
        <end position="88"/>
    </location>
</feature>
<keyword evidence="1" id="KW-0472">Membrane</keyword>
<dbReference type="AlphaFoldDB" id="A0A372LMP8"/>
<evidence type="ECO:0000313" key="2">
    <source>
        <dbReference type="EMBL" id="RFU67686.1"/>
    </source>
</evidence>
<protein>
    <submittedName>
        <fullName evidence="2">DUF2619 domain-containing protein</fullName>
    </submittedName>
</protein>
<reference evidence="2 3" key="1">
    <citation type="submission" date="2018-08" db="EMBL/GenBank/DDBJ databases">
        <title>Bacillus chawlae sp. nov., Bacillus glennii sp. nov., and Bacillus saganii sp. nov. Isolated from the Vehicle Assembly Building at Kennedy Space Center where the Viking Spacecraft were Assembled.</title>
        <authorList>
            <person name="Seuylemezian A."/>
            <person name="Vaishampayan P."/>
        </authorList>
    </citation>
    <scope>NUCLEOTIDE SEQUENCE [LARGE SCALE GENOMIC DNA]</scope>
    <source>
        <strain evidence="2 3">V47-23a</strain>
    </source>
</reference>
<dbReference type="RefSeq" id="WP_117327393.1">
    <property type="nucleotide sequence ID" value="NZ_QVTE01000040.1"/>
</dbReference>
<dbReference type="InterPro" id="IPR020390">
    <property type="entry name" value="Uncharacterised_YqhV"/>
</dbReference>
<comment type="caution">
    <text evidence="2">The sequence shown here is derived from an EMBL/GenBank/DDBJ whole genome shotgun (WGS) entry which is preliminary data.</text>
</comment>
<dbReference type="Proteomes" id="UP000264541">
    <property type="component" value="Unassembled WGS sequence"/>
</dbReference>
<dbReference type="EMBL" id="QVTE01000040">
    <property type="protein sequence ID" value="RFU67686.1"/>
    <property type="molecule type" value="Genomic_DNA"/>
</dbReference>
<keyword evidence="1" id="KW-0812">Transmembrane</keyword>
<keyword evidence="1" id="KW-1133">Transmembrane helix</keyword>
<gene>
    <name evidence="2" type="ORF">D0469_14175</name>
</gene>
<dbReference type="Pfam" id="PF10942">
    <property type="entry name" value="DUF2619"/>
    <property type="match status" value="1"/>
</dbReference>
<feature type="transmembrane region" description="Helical" evidence="1">
    <location>
        <begin position="45"/>
        <end position="65"/>
    </location>
</feature>
<proteinExistence type="predicted"/>
<accession>A0A372LMP8</accession>
<organism evidence="2 3">
    <name type="scientific">Peribacillus saganii</name>
    <dbReference type="NCBI Taxonomy" id="2303992"/>
    <lineage>
        <taxon>Bacteria</taxon>
        <taxon>Bacillati</taxon>
        <taxon>Bacillota</taxon>
        <taxon>Bacilli</taxon>
        <taxon>Bacillales</taxon>
        <taxon>Bacillaceae</taxon>
        <taxon>Peribacillus</taxon>
    </lineage>
</organism>
<evidence type="ECO:0000256" key="1">
    <source>
        <dbReference type="SAM" id="Phobius"/>
    </source>
</evidence>
<sequence length="91" mass="9647">MFVVFEKALLLMVVLRLISGSIEIFAAGLMLKLNDVEKALIVNSSLALVGPIILITTTTIGLSGLSEKLSISKAVCIFTGVSLILLGIKMK</sequence>
<evidence type="ECO:0000313" key="3">
    <source>
        <dbReference type="Proteomes" id="UP000264541"/>
    </source>
</evidence>
<dbReference type="OrthoDB" id="1726013at2"/>